<feature type="coiled-coil region" evidence="7">
    <location>
        <begin position="519"/>
        <end position="546"/>
    </location>
</feature>
<dbReference type="Pfam" id="PF01728">
    <property type="entry name" value="FtsJ"/>
    <property type="match status" value="1"/>
</dbReference>
<dbReference type="SUPFAM" id="SSF53335">
    <property type="entry name" value="S-adenosyl-L-methionine-dependent methyltransferases"/>
    <property type="match status" value="1"/>
</dbReference>
<dbReference type="GO" id="GO:0008168">
    <property type="term" value="F:methyltransferase activity"/>
    <property type="evidence" value="ECO:0007669"/>
    <property type="project" value="InterPro"/>
</dbReference>
<dbReference type="STRING" id="29139.ENSVURP00010025129"/>
<evidence type="ECO:0000256" key="5">
    <source>
        <dbReference type="ARBA" id="ARBA00023242"/>
    </source>
</evidence>
<dbReference type="GO" id="GO:0090235">
    <property type="term" value="P:regulation of metaphase plate congression"/>
    <property type="evidence" value="ECO:0007669"/>
    <property type="project" value="Ensembl"/>
</dbReference>
<dbReference type="Gene3D" id="1.20.5.170">
    <property type="match status" value="1"/>
</dbReference>
<dbReference type="GO" id="GO:0042802">
    <property type="term" value="F:identical protein binding"/>
    <property type="evidence" value="ECO:0007669"/>
    <property type="project" value="Ensembl"/>
</dbReference>
<feature type="coiled-coil region" evidence="7">
    <location>
        <begin position="429"/>
        <end position="480"/>
    </location>
</feature>
<reference evidence="11" key="1">
    <citation type="submission" date="2018-12" db="EMBL/GenBank/DDBJ databases">
        <authorList>
            <person name="Yazar S."/>
        </authorList>
    </citation>
    <scope>NUCLEOTIDE SEQUENCE [LARGE SCALE GENOMIC DNA]</scope>
</reference>
<dbReference type="InterPro" id="IPR002877">
    <property type="entry name" value="RNA_MeTrfase_FtsJ_dom"/>
</dbReference>
<dbReference type="OMA" id="YKLDFMP"/>
<dbReference type="GO" id="GO:0043515">
    <property type="term" value="F:kinetochore binding"/>
    <property type="evidence" value="ECO:0007669"/>
    <property type="project" value="Ensembl"/>
</dbReference>
<evidence type="ECO:0000256" key="2">
    <source>
        <dbReference type="ARBA" id="ARBA00008029"/>
    </source>
</evidence>
<reference evidence="10" key="3">
    <citation type="submission" date="2025-09" db="UniProtKB">
        <authorList>
            <consortium name="Ensembl"/>
        </authorList>
    </citation>
    <scope>IDENTIFICATION</scope>
</reference>
<comment type="subcellular location">
    <subcellularLocation>
        <location evidence="1">Nucleus</location>
    </subcellularLocation>
</comment>
<dbReference type="GO" id="GO:0051315">
    <property type="term" value="P:attachment of mitotic spindle microtubules to kinetochore"/>
    <property type="evidence" value="ECO:0007669"/>
    <property type="project" value="TreeGrafter"/>
</dbReference>
<dbReference type="Gene3D" id="6.10.250.90">
    <property type="match status" value="1"/>
</dbReference>
<keyword evidence="11" id="KW-1185">Reference proteome</keyword>
<dbReference type="FunFam" id="1.20.5.170:FF:000051">
    <property type="entry name" value="mitotic spindle assembly checkpoint protein MAD1"/>
    <property type="match status" value="1"/>
</dbReference>
<evidence type="ECO:0000256" key="4">
    <source>
        <dbReference type="ARBA" id="ARBA00022776"/>
    </source>
</evidence>
<feature type="coiled-coil region" evidence="7">
    <location>
        <begin position="593"/>
        <end position="778"/>
    </location>
</feature>
<evidence type="ECO:0000256" key="1">
    <source>
        <dbReference type="ARBA" id="ARBA00004123"/>
    </source>
</evidence>
<protein>
    <submittedName>
        <fullName evidence="10">Mitotic arrest deficient 1 like 1</fullName>
    </submittedName>
</protein>
<dbReference type="GO" id="GO:1990728">
    <property type="term" value="C:mitotic spindle assembly checkpoint MAD1-MAD2 complex"/>
    <property type="evidence" value="ECO:0007669"/>
    <property type="project" value="Ensembl"/>
</dbReference>
<evidence type="ECO:0000313" key="11">
    <source>
        <dbReference type="Proteomes" id="UP000314987"/>
    </source>
</evidence>
<dbReference type="GO" id="GO:0044615">
    <property type="term" value="C:nuclear pore nuclear basket"/>
    <property type="evidence" value="ECO:0007669"/>
    <property type="project" value="Ensembl"/>
</dbReference>
<dbReference type="GO" id="GO:0097431">
    <property type="term" value="C:mitotic spindle pole"/>
    <property type="evidence" value="ECO:0007669"/>
    <property type="project" value="Ensembl"/>
</dbReference>
<dbReference type="GO" id="GO:0090267">
    <property type="term" value="P:positive regulation of mitotic cell cycle spindle assembly checkpoint"/>
    <property type="evidence" value="ECO:0007669"/>
    <property type="project" value="Ensembl"/>
</dbReference>
<gene>
    <name evidence="10" type="primary">MAD1L1</name>
</gene>
<keyword evidence="4" id="KW-0498">Mitosis</keyword>
<keyword evidence="5" id="KW-0539">Nucleus</keyword>
<dbReference type="GO" id="GO:0007094">
    <property type="term" value="P:mitotic spindle assembly checkpoint signaling"/>
    <property type="evidence" value="ECO:0007669"/>
    <property type="project" value="Ensembl"/>
</dbReference>
<dbReference type="GO" id="GO:0032259">
    <property type="term" value="P:methylation"/>
    <property type="evidence" value="ECO:0007669"/>
    <property type="project" value="InterPro"/>
</dbReference>
<dbReference type="Ensembl" id="ENSVURT00010028620.1">
    <property type="protein sequence ID" value="ENSVURP00010025129.1"/>
    <property type="gene ID" value="ENSVURG00010019250.1"/>
</dbReference>
<feature type="region of interest" description="Disordered" evidence="8">
    <location>
        <begin position="1"/>
        <end position="34"/>
    </location>
</feature>
<accession>A0A4X2LJD4</accession>
<dbReference type="SUPFAM" id="SSF75704">
    <property type="entry name" value="Mitotic arrest deficient-like 1, Mad1"/>
    <property type="match status" value="1"/>
</dbReference>
<dbReference type="GO" id="GO:0048538">
    <property type="term" value="P:thymus development"/>
    <property type="evidence" value="ECO:0007669"/>
    <property type="project" value="Ensembl"/>
</dbReference>
<dbReference type="GO" id="GO:0051301">
    <property type="term" value="P:cell division"/>
    <property type="evidence" value="ECO:0007669"/>
    <property type="project" value="UniProtKB-KW"/>
</dbReference>
<name>A0A4X2LJD4_VOMUR</name>
<feature type="coiled-coil region" evidence="7">
    <location>
        <begin position="253"/>
        <end position="405"/>
    </location>
</feature>
<keyword evidence="6" id="KW-0131">Cell cycle</keyword>
<keyword evidence="3" id="KW-0132">Cell division</keyword>
<keyword evidence="7" id="KW-0175">Coiled coil</keyword>
<evidence type="ECO:0000256" key="8">
    <source>
        <dbReference type="SAM" id="MobiDB-lite"/>
    </source>
</evidence>
<proteinExistence type="inferred from homology"/>
<dbReference type="Proteomes" id="UP000314987">
    <property type="component" value="Unassembled WGS sequence"/>
</dbReference>
<dbReference type="PANTHER" id="PTHR23168">
    <property type="entry name" value="MITOTIC SPINDLE ASSEMBLY CHECKPOINT PROTEIN MAD1 MITOTIC ARREST DEFICIENT-LIKE PROTEIN 1"/>
    <property type="match status" value="1"/>
</dbReference>
<sequence length="841" mass="98305">MLLRKTSGRETRPPHVLAGEAPAPSPAHDPNQSRNCVFRRSSFCWREGSADRRAPVTWWRQGGCMAGYQKSACVFLQCPRFHTTISRHKGKTATEHLWLMRHFKDPFVKAAKVENYRCRSAFKLLEIHEKHQIFHPGLRVLDCGAAPGAWSQVAVQKVNAAGTGEKVTMENLEEENTAVLSCLRTLENFLSKPDVEEGSNLNVQYQQSMQLEERAEQIRSKSHLIQVEREKIQMELSHKRARVELEKAATTNARNYEREADRNQELMTRIKQLQEREVEAENKLKEQTEINRSCKQDLDTANKKLQEKENKLAEANQTICELKGKISDLQWNIMNQEMQVKNLESQKQELMEQLDVQHKKWQEASQRVLELQESQCLIADNEKKIKELEQKLSLQEQDAAIVKNMKSELVRFPKMEREVKHLREENVYLREMKENNGLLKEEVEGLQRKLERHEKIQEDMVALELEKEKLLEKLKSWERLDQTMGLNIRTPEDLSNYIVSLQQREIELTEKSTASTSSARILEKMRQQLIEDLLKVQSELLEERKKREYNEDLVRRLQKRVFLLTKERDVMRSILDSFENDMSPLENSPQLALQVHEEMVQNLHANYAEMEVQLSQALEELGNQKERAEMLDIELKILKSQTGTVDQSFFVSNDELNALRLKVEELVMERSQLEEEKKNLEMQLEKLTLQGHYDQSKTKVLHLSMNPTSLAKERLKMEQQQLQEECQQLQELVRVLEGGGSIANKSEVAGCLQPSQEISDLKKKLESSELRNQRLKEVFQTKIQEFRKVCYTLTGYRIDLTTENQYRLTSMYAEHKSDCLIFKVSFYFCFKTFPLHSLLCC</sequence>
<dbReference type="InterPro" id="IPR029063">
    <property type="entry name" value="SAM-dependent_MTases_sf"/>
</dbReference>
<organism evidence="10 11">
    <name type="scientific">Vombatus ursinus</name>
    <name type="common">Common wombat</name>
    <dbReference type="NCBI Taxonomy" id="29139"/>
    <lineage>
        <taxon>Eukaryota</taxon>
        <taxon>Metazoa</taxon>
        <taxon>Chordata</taxon>
        <taxon>Craniata</taxon>
        <taxon>Vertebrata</taxon>
        <taxon>Euteleostomi</taxon>
        <taxon>Mammalia</taxon>
        <taxon>Metatheria</taxon>
        <taxon>Diprotodontia</taxon>
        <taxon>Vombatidae</taxon>
        <taxon>Vombatus</taxon>
    </lineage>
</organism>
<feature type="domain" description="Ribosomal RNA methyltransferase FtsJ" evidence="9">
    <location>
        <begin position="116"/>
        <end position="162"/>
    </location>
</feature>
<evidence type="ECO:0000256" key="3">
    <source>
        <dbReference type="ARBA" id="ARBA00022618"/>
    </source>
</evidence>
<dbReference type="GeneTree" id="ENSGT00390000001316"/>
<evidence type="ECO:0000256" key="7">
    <source>
        <dbReference type="SAM" id="Coils"/>
    </source>
</evidence>
<evidence type="ECO:0000259" key="9">
    <source>
        <dbReference type="Pfam" id="PF01728"/>
    </source>
</evidence>
<dbReference type="GO" id="GO:0042130">
    <property type="term" value="P:negative regulation of T cell proliferation"/>
    <property type="evidence" value="ECO:0007669"/>
    <property type="project" value="Ensembl"/>
</dbReference>
<evidence type="ECO:0000256" key="6">
    <source>
        <dbReference type="ARBA" id="ARBA00023306"/>
    </source>
</evidence>
<dbReference type="Gene3D" id="3.30.457.60">
    <property type="match status" value="1"/>
</dbReference>
<dbReference type="InterPro" id="IPR008672">
    <property type="entry name" value="Mad1"/>
</dbReference>
<dbReference type="Pfam" id="PF05557">
    <property type="entry name" value="MAD"/>
    <property type="match status" value="1"/>
</dbReference>
<dbReference type="AlphaFoldDB" id="A0A4X2LJD4"/>
<reference evidence="10" key="2">
    <citation type="submission" date="2025-08" db="UniProtKB">
        <authorList>
            <consortium name="Ensembl"/>
        </authorList>
    </citation>
    <scope>IDENTIFICATION</scope>
</reference>
<dbReference type="GO" id="GO:0000776">
    <property type="term" value="C:kinetochore"/>
    <property type="evidence" value="ECO:0007669"/>
    <property type="project" value="Ensembl"/>
</dbReference>
<dbReference type="Gene3D" id="3.40.50.150">
    <property type="entry name" value="Vaccinia Virus protein VP39"/>
    <property type="match status" value="1"/>
</dbReference>
<evidence type="ECO:0000313" key="10">
    <source>
        <dbReference type="Ensembl" id="ENSVURP00010025129.1"/>
    </source>
</evidence>
<comment type="similarity">
    <text evidence="2">Belongs to the MAD1 family.</text>
</comment>
<dbReference type="GO" id="GO:1990706">
    <property type="term" value="C:MAD1 complex"/>
    <property type="evidence" value="ECO:0007669"/>
    <property type="project" value="Ensembl"/>
</dbReference>
<dbReference type="PANTHER" id="PTHR23168:SF0">
    <property type="entry name" value="MITOTIC SPINDLE ASSEMBLY CHECKPOINT PROTEIN MAD1"/>
    <property type="match status" value="1"/>
</dbReference>